<dbReference type="SUPFAM" id="SSF57850">
    <property type="entry name" value="RING/U-box"/>
    <property type="match status" value="1"/>
</dbReference>
<accession>A0AAW0NFE6</accession>
<keyword evidence="1" id="KW-0399">Innate immunity</keyword>
<evidence type="ECO:0000313" key="13">
    <source>
        <dbReference type="Proteomes" id="UP001460270"/>
    </source>
</evidence>
<evidence type="ECO:0000256" key="8">
    <source>
        <dbReference type="SAM" id="MobiDB-lite"/>
    </source>
</evidence>
<dbReference type="InterPro" id="IPR013083">
    <property type="entry name" value="Znf_RING/FYVE/PHD"/>
</dbReference>
<dbReference type="Pfam" id="PF00622">
    <property type="entry name" value="SPRY"/>
    <property type="match status" value="1"/>
</dbReference>
<proteinExistence type="predicted"/>
<dbReference type="InterPro" id="IPR003877">
    <property type="entry name" value="SPRY_dom"/>
</dbReference>
<dbReference type="GO" id="GO:0045087">
    <property type="term" value="P:innate immune response"/>
    <property type="evidence" value="ECO:0007669"/>
    <property type="project" value="UniProtKB-KW"/>
</dbReference>
<dbReference type="SUPFAM" id="SSF57845">
    <property type="entry name" value="B-box zinc-binding domain"/>
    <property type="match status" value="1"/>
</dbReference>
<protein>
    <submittedName>
        <fullName evidence="12">Uncharacterized protein</fullName>
    </submittedName>
</protein>
<dbReference type="SMART" id="SM00184">
    <property type="entry name" value="RING"/>
    <property type="match status" value="1"/>
</dbReference>
<dbReference type="InterPro" id="IPR051051">
    <property type="entry name" value="E3_ubiq-ligase_TRIM/RNF"/>
</dbReference>
<keyword evidence="2" id="KW-0479">Metal-binding</keyword>
<feature type="compositionally biased region" description="Basic residues" evidence="8">
    <location>
        <begin position="558"/>
        <end position="574"/>
    </location>
</feature>
<dbReference type="InterPro" id="IPR001841">
    <property type="entry name" value="Znf_RING"/>
</dbReference>
<evidence type="ECO:0000259" key="9">
    <source>
        <dbReference type="PROSITE" id="PS50089"/>
    </source>
</evidence>
<dbReference type="PANTHER" id="PTHR25465:SF32">
    <property type="entry name" value="BLOODTHIRSTY-RELATED GENE FAMILY, MEMBER 16 ISOFORM X1-RELATED"/>
    <property type="match status" value="1"/>
</dbReference>
<dbReference type="EMBL" id="JBBPFD010000015">
    <property type="protein sequence ID" value="KAK7896256.1"/>
    <property type="molecule type" value="Genomic_DNA"/>
</dbReference>
<feature type="coiled-coil region" evidence="7">
    <location>
        <begin position="188"/>
        <end position="237"/>
    </location>
</feature>
<dbReference type="InterPro" id="IPR027370">
    <property type="entry name" value="Znf-RING_euk"/>
</dbReference>
<evidence type="ECO:0000313" key="12">
    <source>
        <dbReference type="EMBL" id="KAK7896256.1"/>
    </source>
</evidence>
<comment type="caution">
    <text evidence="12">The sequence shown here is derived from an EMBL/GenBank/DDBJ whole genome shotgun (WGS) entry which is preliminary data.</text>
</comment>
<dbReference type="PROSITE" id="PS50089">
    <property type="entry name" value="ZF_RING_2"/>
    <property type="match status" value="1"/>
</dbReference>
<dbReference type="PRINTS" id="PR01407">
    <property type="entry name" value="BUTYPHLNCDUF"/>
</dbReference>
<keyword evidence="7" id="KW-0175">Coiled coil</keyword>
<evidence type="ECO:0000259" key="11">
    <source>
        <dbReference type="PROSITE" id="PS50188"/>
    </source>
</evidence>
<organism evidence="12 13">
    <name type="scientific">Mugilogobius chulae</name>
    <name type="common">yellowstripe goby</name>
    <dbReference type="NCBI Taxonomy" id="88201"/>
    <lineage>
        <taxon>Eukaryota</taxon>
        <taxon>Metazoa</taxon>
        <taxon>Chordata</taxon>
        <taxon>Craniata</taxon>
        <taxon>Vertebrata</taxon>
        <taxon>Euteleostomi</taxon>
        <taxon>Actinopterygii</taxon>
        <taxon>Neopterygii</taxon>
        <taxon>Teleostei</taxon>
        <taxon>Neoteleostei</taxon>
        <taxon>Acanthomorphata</taxon>
        <taxon>Gobiaria</taxon>
        <taxon>Gobiiformes</taxon>
        <taxon>Gobioidei</taxon>
        <taxon>Gobiidae</taxon>
        <taxon>Gobionellinae</taxon>
        <taxon>Mugilogobius</taxon>
    </lineage>
</organism>
<dbReference type="PANTHER" id="PTHR25465">
    <property type="entry name" value="B-BOX DOMAIN CONTAINING"/>
    <property type="match status" value="1"/>
</dbReference>
<feature type="compositionally biased region" description="Basic and acidic residues" evidence="8">
    <location>
        <begin position="508"/>
        <end position="524"/>
    </location>
</feature>
<keyword evidence="5" id="KW-0391">Immunity</keyword>
<dbReference type="AlphaFoldDB" id="A0AAW0NFE6"/>
<keyword evidence="4" id="KW-0862">Zinc</keyword>
<dbReference type="InterPro" id="IPR043136">
    <property type="entry name" value="B30.2/SPRY_sf"/>
</dbReference>
<dbReference type="SMART" id="SM00336">
    <property type="entry name" value="BBOX"/>
    <property type="match status" value="1"/>
</dbReference>
<feature type="region of interest" description="Disordered" evidence="8">
    <location>
        <begin position="508"/>
        <end position="574"/>
    </location>
</feature>
<feature type="compositionally biased region" description="Basic and acidic residues" evidence="8">
    <location>
        <begin position="535"/>
        <end position="557"/>
    </location>
</feature>
<dbReference type="InterPro" id="IPR017907">
    <property type="entry name" value="Znf_RING_CS"/>
</dbReference>
<dbReference type="CDD" id="cd19769">
    <property type="entry name" value="Bbox2_TRIM16-like"/>
    <property type="match status" value="1"/>
</dbReference>
<dbReference type="SMART" id="SM00589">
    <property type="entry name" value="PRY"/>
    <property type="match status" value="1"/>
</dbReference>
<dbReference type="SUPFAM" id="SSF49899">
    <property type="entry name" value="Concanavalin A-like lectins/glucanases"/>
    <property type="match status" value="1"/>
</dbReference>
<evidence type="ECO:0000256" key="5">
    <source>
        <dbReference type="ARBA" id="ARBA00022859"/>
    </source>
</evidence>
<name>A0AAW0NFE6_9GOBI</name>
<feature type="compositionally biased region" description="Basic residues" evidence="8">
    <location>
        <begin position="525"/>
        <end position="534"/>
    </location>
</feature>
<dbReference type="PROSITE" id="PS50188">
    <property type="entry name" value="B302_SPRY"/>
    <property type="match status" value="1"/>
</dbReference>
<feature type="domain" description="B30.2/SPRY" evidence="11">
    <location>
        <begin position="287"/>
        <end position="490"/>
    </location>
</feature>
<evidence type="ECO:0000256" key="6">
    <source>
        <dbReference type="PROSITE-ProRule" id="PRU00024"/>
    </source>
</evidence>
<dbReference type="InterPro" id="IPR003879">
    <property type="entry name" value="Butyrophylin_SPRY"/>
</dbReference>
<reference evidence="13" key="1">
    <citation type="submission" date="2024-04" db="EMBL/GenBank/DDBJ databases">
        <title>Salinicola lusitanus LLJ914,a marine bacterium isolated from the Okinawa Trough.</title>
        <authorList>
            <person name="Li J."/>
        </authorList>
    </citation>
    <scope>NUCLEOTIDE SEQUENCE [LARGE SCALE GENOMIC DNA]</scope>
</reference>
<evidence type="ECO:0000259" key="10">
    <source>
        <dbReference type="PROSITE" id="PS50119"/>
    </source>
</evidence>
<keyword evidence="3 6" id="KW-0863">Zinc-finger</keyword>
<evidence type="ECO:0000256" key="7">
    <source>
        <dbReference type="SAM" id="Coils"/>
    </source>
</evidence>
<dbReference type="Pfam" id="PF13445">
    <property type="entry name" value="zf-RING_UBOX"/>
    <property type="match status" value="1"/>
</dbReference>
<dbReference type="InterPro" id="IPR058030">
    <property type="entry name" value="TRIM8/14/16/25/29/45/65_CC"/>
</dbReference>
<dbReference type="InterPro" id="IPR001870">
    <property type="entry name" value="B30.2/SPRY"/>
</dbReference>
<dbReference type="InterPro" id="IPR013320">
    <property type="entry name" value="ConA-like_dom_sf"/>
</dbReference>
<dbReference type="Gene3D" id="2.60.120.920">
    <property type="match status" value="1"/>
</dbReference>
<dbReference type="Gene3D" id="3.30.160.60">
    <property type="entry name" value="Classic Zinc Finger"/>
    <property type="match status" value="1"/>
</dbReference>
<evidence type="ECO:0000256" key="2">
    <source>
        <dbReference type="ARBA" id="ARBA00022723"/>
    </source>
</evidence>
<gene>
    <name evidence="12" type="ORF">WMY93_021581</name>
</gene>
<sequence>MSAASCLLSEDEVKCPICLDLLSDPVSTPCGHNFCKICLKRHWDTSLECNCPFCKEIFSSRPQLKTNTFISAMVTQFRQKAEESPRAEENQREHMCPQHHKPLELFCETDNSCVCVHCSLQHQGHALLSLKEAFKAKQSELQESQDHTHRSILERREKIKDIQQSLELSQTAADYEISEAVQLFSALIELLQRHLDQVLQEIQEKQNEAKIQTEAQIQALEQEITELNRRCFEVEQLRSSDNYVNVLKNSSSLTPAPLSTIIRFKRPSFLRTVEETAHKVKKIFKEHLEMLLAEEEMQKIQKSAMNVTLDPDTAHSDLSLSENLKQVTYTGVKRKLSQSPKRITGYCGVLGRQSISSGRFYFEVQVSGSKKWIVGVAKESINRKDKILATTVNGFWTIARYNSEYNTDDPDYKCLQVKTALKTVGVFVDYEEGEPCQHELIVCDLCSAALEKVKDVKAEAPRSQTASTFPSAAVIIKTAALSHPLKEHLWICSSHNTTDVITFERRRYERGSGDEKREKSERERRGRGRKRRRDRERGCQRDREQKRKRGRERERERRVRGRERKKRGKREKER</sequence>
<dbReference type="PROSITE" id="PS00518">
    <property type="entry name" value="ZF_RING_1"/>
    <property type="match status" value="1"/>
</dbReference>
<dbReference type="Pfam" id="PF13765">
    <property type="entry name" value="PRY"/>
    <property type="match status" value="1"/>
</dbReference>
<dbReference type="InterPro" id="IPR006574">
    <property type="entry name" value="PRY"/>
</dbReference>
<dbReference type="GO" id="GO:0005737">
    <property type="term" value="C:cytoplasm"/>
    <property type="evidence" value="ECO:0007669"/>
    <property type="project" value="UniProtKB-ARBA"/>
</dbReference>
<dbReference type="Pfam" id="PF25600">
    <property type="entry name" value="TRIM_CC"/>
    <property type="match status" value="1"/>
</dbReference>
<evidence type="ECO:0000256" key="3">
    <source>
        <dbReference type="ARBA" id="ARBA00022771"/>
    </source>
</evidence>
<dbReference type="InterPro" id="IPR000315">
    <property type="entry name" value="Znf_B-box"/>
</dbReference>
<keyword evidence="13" id="KW-1185">Reference proteome</keyword>
<feature type="domain" description="B box-type" evidence="10">
    <location>
        <begin position="91"/>
        <end position="130"/>
    </location>
</feature>
<dbReference type="Proteomes" id="UP001460270">
    <property type="component" value="Unassembled WGS sequence"/>
</dbReference>
<dbReference type="Gene3D" id="3.30.40.10">
    <property type="entry name" value="Zinc/RING finger domain, C3HC4 (zinc finger)"/>
    <property type="match status" value="1"/>
</dbReference>
<feature type="domain" description="RING-type" evidence="9">
    <location>
        <begin position="15"/>
        <end position="55"/>
    </location>
</feature>
<dbReference type="GO" id="GO:0008270">
    <property type="term" value="F:zinc ion binding"/>
    <property type="evidence" value="ECO:0007669"/>
    <property type="project" value="UniProtKB-KW"/>
</dbReference>
<evidence type="ECO:0000256" key="1">
    <source>
        <dbReference type="ARBA" id="ARBA00022588"/>
    </source>
</evidence>
<dbReference type="PROSITE" id="PS50119">
    <property type="entry name" value="ZF_BBOX"/>
    <property type="match status" value="1"/>
</dbReference>
<evidence type="ECO:0000256" key="4">
    <source>
        <dbReference type="ARBA" id="ARBA00022833"/>
    </source>
</evidence>
<dbReference type="Pfam" id="PF00643">
    <property type="entry name" value="zf-B_box"/>
    <property type="match status" value="1"/>
</dbReference>